<dbReference type="SUPFAM" id="SSF50346">
    <property type="entry name" value="PRC-barrel domain"/>
    <property type="match status" value="1"/>
</dbReference>
<dbReference type="EMBL" id="ANPE02000093">
    <property type="protein sequence ID" value="EMY34934.1"/>
    <property type="molecule type" value="Genomic_DNA"/>
</dbReference>
<feature type="compositionally biased region" description="Basic and acidic residues" evidence="1">
    <location>
        <begin position="1"/>
        <end position="13"/>
    </location>
</feature>
<proteinExistence type="predicted"/>
<dbReference type="Pfam" id="PF05239">
    <property type="entry name" value="PRC"/>
    <property type="match status" value="1"/>
</dbReference>
<feature type="region of interest" description="Disordered" evidence="1">
    <location>
        <begin position="1"/>
        <end position="32"/>
    </location>
</feature>
<evidence type="ECO:0000256" key="1">
    <source>
        <dbReference type="SAM" id="MobiDB-lite"/>
    </source>
</evidence>
<evidence type="ECO:0000313" key="4">
    <source>
        <dbReference type="Proteomes" id="UP000010729"/>
    </source>
</evidence>
<dbReference type="OrthoDB" id="4738165at2"/>
<keyword evidence="4" id="KW-1185">Reference proteome</keyword>
<dbReference type="GO" id="GO:0019684">
    <property type="term" value="P:photosynthesis, light reaction"/>
    <property type="evidence" value="ECO:0007669"/>
    <property type="project" value="InterPro"/>
</dbReference>
<dbReference type="GO" id="GO:0030077">
    <property type="term" value="C:plasma membrane light-harvesting complex"/>
    <property type="evidence" value="ECO:0007669"/>
    <property type="project" value="InterPro"/>
</dbReference>
<dbReference type="InterPro" id="IPR027275">
    <property type="entry name" value="PRC-brl_dom"/>
</dbReference>
<evidence type="ECO:0000259" key="2">
    <source>
        <dbReference type="Pfam" id="PF05239"/>
    </source>
</evidence>
<dbReference type="PANTHER" id="PTHR36505">
    <property type="entry name" value="BLR1072 PROTEIN"/>
    <property type="match status" value="1"/>
</dbReference>
<dbReference type="AlphaFoldDB" id="N1V4J5"/>
<reference evidence="3 4" key="1">
    <citation type="journal article" date="2013" name="Genome Announc.">
        <title>Draft Genome Sequence of Arthrobacter crystallopoietes Strain BAB-32, Revealing Genes for Bioremediation.</title>
        <authorList>
            <person name="Joshi M.N."/>
            <person name="Pandit A.S."/>
            <person name="Sharma A."/>
            <person name="Pandya R.V."/>
            <person name="Desai S.M."/>
            <person name="Saxena A.K."/>
            <person name="Bagatharia S.B."/>
        </authorList>
    </citation>
    <scope>NUCLEOTIDE SEQUENCE [LARGE SCALE GENOMIC DNA]</scope>
    <source>
        <strain evidence="3 4">BAB-32</strain>
    </source>
</reference>
<dbReference type="InterPro" id="IPR014747">
    <property type="entry name" value="Bac_photo_RC_H_C"/>
</dbReference>
<evidence type="ECO:0000313" key="3">
    <source>
        <dbReference type="EMBL" id="EMY34934.1"/>
    </source>
</evidence>
<accession>N1V4J5</accession>
<dbReference type="RefSeq" id="WP_005268252.1">
    <property type="nucleotide sequence ID" value="NZ_ANPE02000093.1"/>
</dbReference>
<protein>
    <submittedName>
        <fullName evidence="3">PRC-barrel domain-containing protein</fullName>
    </submittedName>
</protein>
<feature type="domain" description="PRC-barrel" evidence="2">
    <location>
        <begin position="24"/>
        <end position="94"/>
    </location>
</feature>
<dbReference type="PANTHER" id="PTHR36505:SF1">
    <property type="entry name" value="BLR1072 PROTEIN"/>
    <property type="match status" value="1"/>
</dbReference>
<organism evidence="3 4">
    <name type="scientific">Arthrobacter crystallopoietes BAB-32</name>
    <dbReference type="NCBI Taxonomy" id="1246476"/>
    <lineage>
        <taxon>Bacteria</taxon>
        <taxon>Bacillati</taxon>
        <taxon>Actinomycetota</taxon>
        <taxon>Actinomycetes</taxon>
        <taxon>Micrococcales</taxon>
        <taxon>Micrococcaceae</taxon>
        <taxon>Crystallibacter</taxon>
    </lineage>
</organism>
<comment type="caution">
    <text evidence="3">The sequence shown here is derived from an EMBL/GenBank/DDBJ whole genome shotgun (WGS) entry which is preliminary data.</text>
</comment>
<gene>
    <name evidence="3" type="ORF">D477_006999</name>
</gene>
<dbReference type="Proteomes" id="UP000010729">
    <property type="component" value="Unassembled WGS sequence"/>
</dbReference>
<dbReference type="Gene3D" id="3.90.50.10">
    <property type="entry name" value="Photosynthetic Reaction Center, subunit H, domain 2"/>
    <property type="match status" value="1"/>
</dbReference>
<name>N1V4J5_9MICC</name>
<dbReference type="InterPro" id="IPR011033">
    <property type="entry name" value="PRC_barrel-like_sf"/>
</dbReference>
<sequence length="140" mass="15697">MSEDKMAELRKLSDTAQTVSGDDEDIRGRDVKARDGEDLGKIDDLLIDPEENKVRFLVVASGGFLGIGQTKSFIPVDAVSHISADEVHVTQRRDDVAGAPVYNPELVAERDFYENVYSYYGYAPYWTPGYVYPAFPYPPR</sequence>